<accession>A0ABN6KFJ6</accession>
<dbReference type="RefSeq" id="WP_109018939.1">
    <property type="nucleotide sequence ID" value="NZ_AP025028.1"/>
</dbReference>
<name>A0ABN6KFJ6_9LEPT</name>
<protein>
    <recommendedName>
        <fullName evidence="4">Lipoprotein</fullName>
    </recommendedName>
</protein>
<evidence type="ECO:0000313" key="2">
    <source>
        <dbReference type="EMBL" id="BDA78516.1"/>
    </source>
</evidence>
<proteinExistence type="predicted"/>
<reference evidence="2 3" key="1">
    <citation type="submission" date="2021-08" db="EMBL/GenBank/DDBJ databases">
        <title>Complete genome sequence of Leptospira kobayashii strain E30.</title>
        <authorList>
            <person name="Nakao R."/>
            <person name="Nakamura S."/>
            <person name="Masuzawa T."/>
            <person name="Koizumi N."/>
        </authorList>
    </citation>
    <scope>NUCLEOTIDE SEQUENCE [LARGE SCALE GENOMIC DNA]</scope>
    <source>
        <strain evidence="2 3">E30</strain>
    </source>
</reference>
<evidence type="ECO:0000256" key="1">
    <source>
        <dbReference type="SAM" id="SignalP"/>
    </source>
</evidence>
<keyword evidence="1" id="KW-0732">Signal</keyword>
<keyword evidence="3" id="KW-1185">Reference proteome</keyword>
<feature type="chain" id="PRO_5045870087" description="Lipoprotein" evidence="1">
    <location>
        <begin position="25"/>
        <end position="221"/>
    </location>
</feature>
<evidence type="ECO:0008006" key="4">
    <source>
        <dbReference type="Google" id="ProtNLM"/>
    </source>
</evidence>
<organism evidence="2 3">
    <name type="scientific">Leptospira kobayashii</name>
    <dbReference type="NCBI Taxonomy" id="1917830"/>
    <lineage>
        <taxon>Bacteria</taxon>
        <taxon>Pseudomonadati</taxon>
        <taxon>Spirochaetota</taxon>
        <taxon>Spirochaetia</taxon>
        <taxon>Leptospirales</taxon>
        <taxon>Leptospiraceae</taxon>
        <taxon>Leptospira</taxon>
    </lineage>
</organism>
<dbReference type="EMBL" id="AP025028">
    <property type="protein sequence ID" value="BDA78516.1"/>
    <property type="molecule type" value="Genomic_DNA"/>
</dbReference>
<dbReference type="Proteomes" id="UP000245263">
    <property type="component" value="Chromosome 1"/>
</dbReference>
<evidence type="ECO:0000313" key="3">
    <source>
        <dbReference type="Proteomes" id="UP000245263"/>
    </source>
</evidence>
<gene>
    <name evidence="2" type="ORF">LPTSP3_g14460</name>
</gene>
<sequence>MKKKFMFLATALVLAVFVSVNCKKDEKDDSTGVAALLLAASGSGSSTSNCVNLPSKWTGTGGTVPGVYNCTVSGKVYTCIPTSGSTVVVTYASGTAGALGPVDFPGLTNQYATRGITSKLVGTSNNTFTYNTSNQQTAHDVGSGTITVSNYDSNGFPKSASNGFTITYTYASGGKIPSTVAFQGNEYTYDSKGWQSKYAFDPTIANVITTITAEGSLSICN</sequence>
<feature type="signal peptide" evidence="1">
    <location>
        <begin position="1"/>
        <end position="24"/>
    </location>
</feature>